<dbReference type="SUPFAM" id="SSF52096">
    <property type="entry name" value="ClpP/crotonase"/>
    <property type="match status" value="1"/>
</dbReference>
<dbReference type="SMART" id="SM00245">
    <property type="entry name" value="TSPc"/>
    <property type="match status" value="1"/>
</dbReference>
<dbReference type="InterPro" id="IPR005151">
    <property type="entry name" value="Tail-specific_protease"/>
</dbReference>
<dbReference type="Gene3D" id="3.30.750.44">
    <property type="match status" value="1"/>
</dbReference>
<feature type="domain" description="Tail specific protease" evidence="1">
    <location>
        <begin position="109"/>
        <end position="306"/>
    </location>
</feature>
<dbReference type="Proteomes" id="UP001208689">
    <property type="component" value="Chromosome"/>
</dbReference>
<evidence type="ECO:0000313" key="2">
    <source>
        <dbReference type="EMBL" id="UYP45798.1"/>
    </source>
</evidence>
<dbReference type="Pfam" id="PF03572">
    <property type="entry name" value="Peptidase_S41"/>
    <property type="match status" value="1"/>
</dbReference>
<dbReference type="PANTHER" id="PTHR11261:SF3">
    <property type="entry name" value="RETINOL-BINDING PROTEIN 3"/>
    <property type="match status" value="1"/>
</dbReference>
<dbReference type="EMBL" id="CP104013">
    <property type="protein sequence ID" value="UYP45798.1"/>
    <property type="molecule type" value="Genomic_DNA"/>
</dbReference>
<evidence type="ECO:0000259" key="1">
    <source>
        <dbReference type="SMART" id="SM00245"/>
    </source>
</evidence>
<dbReference type="PANTHER" id="PTHR11261">
    <property type="entry name" value="INTERPHOTORECEPTOR RETINOID-BINDING PROTEIN"/>
    <property type="match status" value="1"/>
</dbReference>
<accession>A0ABY6HR32</accession>
<dbReference type="InterPro" id="IPR029045">
    <property type="entry name" value="ClpP/crotonase-like_dom_sf"/>
</dbReference>
<dbReference type="Pfam" id="PF11918">
    <property type="entry name" value="Peptidase_S41_N"/>
    <property type="match status" value="1"/>
</dbReference>
<dbReference type="CDD" id="cd07563">
    <property type="entry name" value="Peptidase_S41_IRBP"/>
    <property type="match status" value="1"/>
</dbReference>
<sequence>MQELISKNENDINNIGNYWTPAKPAELLQKLGKLVKNKYIFPDMADKLAIHLSSSTFNKNHAYFTTPLKFAQTLTEELQNFSNDLHFFLEYNPEKAKLCAACQEDPTNSEVQTQDYFDLQRYRNGNLVEVRRLPGNIGYIRLDEFPEPELFGETILGGLKFLENTLGIIFDVRNNGGGHAEFVQIIISYFFGNERKLLYTFEDKDTGEMQQMWTLPLVGSKKGIHKPISILTSRRSASAAEDLAYTMQTHKRAKIVGEQTRGAANNPKQFAIDDNFLISIPVGRPINAITNTNWEQVGVTPDISVKQEIALETAHIDLLQQIEAQIENPRIRTLFGFEKKFVNAMYNQKQIPKELIQKMVGDYGGCSIQEKDGKILLIRKNMGLPLITTDFQDYYYNEQLRISFKFESQDTYLYLDYRDYSTKQEFQKNQ</sequence>
<gene>
    <name evidence="2" type="ORF">NEF87_002083</name>
</gene>
<name>A0ABY6HR32_9ARCH</name>
<evidence type="ECO:0000313" key="3">
    <source>
        <dbReference type="Proteomes" id="UP001208689"/>
    </source>
</evidence>
<dbReference type="Gene3D" id="3.90.226.10">
    <property type="entry name" value="2-enoyl-CoA Hydratase, Chain A, domain 1"/>
    <property type="match status" value="1"/>
</dbReference>
<protein>
    <recommendedName>
        <fullName evidence="1">Tail specific protease domain-containing protein</fullName>
    </recommendedName>
</protein>
<proteinExistence type="predicted"/>
<organism evidence="2 3">
    <name type="scientific">Candidatus Lokiarchaeum ossiferum</name>
    <dbReference type="NCBI Taxonomy" id="2951803"/>
    <lineage>
        <taxon>Archaea</taxon>
        <taxon>Promethearchaeati</taxon>
        <taxon>Promethearchaeota</taxon>
        <taxon>Promethearchaeia</taxon>
        <taxon>Promethearchaeales</taxon>
        <taxon>Promethearchaeaceae</taxon>
        <taxon>Candidatus Lokiarchaeum</taxon>
    </lineage>
</organism>
<reference evidence="2" key="1">
    <citation type="submission" date="2022-09" db="EMBL/GenBank/DDBJ databases">
        <title>Actin cytoskeleton and complex cell architecture in an #Asgard archaeon.</title>
        <authorList>
            <person name="Ponce Toledo R.I."/>
            <person name="Schleper C."/>
            <person name="Rodrigues Oliveira T."/>
            <person name="Wollweber F."/>
            <person name="Xu J."/>
            <person name="Rittmann S."/>
            <person name="Klingl A."/>
            <person name="Pilhofer M."/>
        </authorList>
    </citation>
    <scope>NUCLEOTIDE SEQUENCE</scope>
    <source>
        <strain evidence="2">B-35</strain>
    </source>
</reference>
<keyword evidence="3" id="KW-1185">Reference proteome</keyword>